<dbReference type="RefSeq" id="WP_182413644.1">
    <property type="nucleotide sequence ID" value="NZ_CP055153.1"/>
</dbReference>
<evidence type="ECO:0000259" key="7">
    <source>
        <dbReference type="Pfam" id="PF02687"/>
    </source>
</evidence>
<evidence type="ECO:0000256" key="6">
    <source>
        <dbReference type="SAM" id="Phobius"/>
    </source>
</evidence>
<feature type="transmembrane region" description="Helical" evidence="6">
    <location>
        <begin position="766"/>
        <end position="786"/>
    </location>
</feature>
<keyword evidence="10" id="KW-1185">Reference proteome</keyword>
<proteinExistence type="predicted"/>
<evidence type="ECO:0000256" key="3">
    <source>
        <dbReference type="ARBA" id="ARBA00022692"/>
    </source>
</evidence>
<feature type="transmembrane region" description="Helical" evidence="6">
    <location>
        <begin position="21"/>
        <end position="41"/>
    </location>
</feature>
<dbReference type="InterPro" id="IPR025857">
    <property type="entry name" value="MacB_PCD"/>
</dbReference>
<comment type="subcellular location">
    <subcellularLocation>
        <location evidence="1">Cell membrane</location>
        <topology evidence="1">Multi-pass membrane protein</topology>
    </subcellularLocation>
</comment>
<dbReference type="Pfam" id="PF12704">
    <property type="entry name" value="MacB_PCD"/>
    <property type="match status" value="2"/>
</dbReference>
<sequence>MITHYLKLAFRNLFRHKFYSFLNIAGLAIGMACCLLIFLYVRTSLGYDTHHQHANDIYRIVAEDKNVEREKLLAFTTPMLAPTLLKNLPEVEQAARLIIMPGSLVEYEQNRFYEDNFYLADSSILQILNLRLRYGDARTALHTPNSVLLSEATAQKYFGSENPVGKTISLDKEAKLTVTGVLAKPTTPTHLKADFIASFSLARSLFQERLQDWTWQQFYTYIRLKNNTSRQEFEAKLADFTQKVVDPLTRSENTQYVFHLQPVKHIYLRSAHLEYDQPNRGNINYVYAFAIIAVFILVIACFNFMNLSTARSLKRAKEVGVRKVIGAQKSQLIGQYLGESILMTLLAFVLAIPLVKLVLPFFNALSGEFLHLHFSKDLPVIVGLLVLSIPVGVLAGLYPAFFLSSFRPITVLKSNTTANGYRLSSLRQGLVVIQFVISVVLIAATAIVYRQLNYLQNKDLGFNKEQTLVFRMEGTRMQQAYEQFKTELLRNPNVLAATASYGEPGGVAAGETIRLRGDKNDRYINMFAVDYDYLPVLNMQMVAGRPFSRKFKTDEKQGFILNETAVKEFNLGTPEQVIGKEIFWDEWEAPNQVKNGKVVGVVKDFHFKTIQQKIEPLVMHVYPAAFTWMTVRIRPTNISATLADLEKTWRTMAPEYPFTYHFLDESFGKMIAKEHKMSQVFTIFSGLAIFIACLGLLGLVAFAAQQRTKEIGIRKVLGASVPQIMLLLSRDFTKLILIAIVIACPIAWYGMNKWLQNFAYRIDINWWVFGLAGMGALLIALLTVSFQAIKAAVANPVNALRSE</sequence>
<feature type="domain" description="MacB-like periplasmic core" evidence="8">
    <location>
        <begin position="441"/>
        <end position="607"/>
    </location>
</feature>
<name>A0A7L7LEM4_9BACT</name>
<dbReference type="Pfam" id="PF02687">
    <property type="entry name" value="FtsX"/>
    <property type="match status" value="2"/>
</dbReference>
<keyword evidence="2" id="KW-1003">Cell membrane</keyword>
<organism evidence="9 10">
    <name type="scientific">Adhaeribacter radiodurans</name>
    <dbReference type="NCBI Taxonomy" id="2745197"/>
    <lineage>
        <taxon>Bacteria</taxon>
        <taxon>Pseudomonadati</taxon>
        <taxon>Bacteroidota</taxon>
        <taxon>Cytophagia</taxon>
        <taxon>Cytophagales</taxon>
        <taxon>Hymenobacteraceae</taxon>
        <taxon>Adhaeribacter</taxon>
    </lineage>
</organism>
<feature type="domain" description="ABC3 transporter permease C-terminal" evidence="7">
    <location>
        <begin position="683"/>
        <end position="795"/>
    </location>
</feature>
<evidence type="ECO:0000313" key="10">
    <source>
        <dbReference type="Proteomes" id="UP000514509"/>
    </source>
</evidence>
<dbReference type="GO" id="GO:0005886">
    <property type="term" value="C:plasma membrane"/>
    <property type="evidence" value="ECO:0007669"/>
    <property type="project" value="UniProtKB-SubCell"/>
</dbReference>
<dbReference type="GO" id="GO:0022857">
    <property type="term" value="F:transmembrane transporter activity"/>
    <property type="evidence" value="ECO:0007669"/>
    <property type="project" value="TreeGrafter"/>
</dbReference>
<dbReference type="PANTHER" id="PTHR30572:SF18">
    <property type="entry name" value="ABC-TYPE MACROLIDE FAMILY EXPORT SYSTEM PERMEASE COMPONENT 2"/>
    <property type="match status" value="1"/>
</dbReference>
<dbReference type="InterPro" id="IPR003838">
    <property type="entry name" value="ABC3_permease_C"/>
</dbReference>
<dbReference type="KEGG" id="add:HUW48_25675"/>
<feature type="transmembrane region" description="Helical" evidence="6">
    <location>
        <begin position="285"/>
        <end position="305"/>
    </location>
</feature>
<dbReference type="Proteomes" id="UP000514509">
    <property type="component" value="Chromosome"/>
</dbReference>
<feature type="transmembrane region" description="Helical" evidence="6">
    <location>
        <begin position="680"/>
        <end position="704"/>
    </location>
</feature>
<gene>
    <name evidence="9" type="ORF">HUW48_25675</name>
</gene>
<dbReference type="EMBL" id="CP055153">
    <property type="protein sequence ID" value="QMU31207.1"/>
    <property type="molecule type" value="Genomic_DNA"/>
</dbReference>
<dbReference type="PROSITE" id="PS51257">
    <property type="entry name" value="PROKAR_LIPOPROTEIN"/>
    <property type="match status" value="1"/>
</dbReference>
<dbReference type="PANTHER" id="PTHR30572">
    <property type="entry name" value="MEMBRANE COMPONENT OF TRANSPORTER-RELATED"/>
    <property type="match status" value="1"/>
</dbReference>
<keyword evidence="4 6" id="KW-1133">Transmembrane helix</keyword>
<evidence type="ECO:0000313" key="9">
    <source>
        <dbReference type="EMBL" id="QMU31207.1"/>
    </source>
</evidence>
<evidence type="ECO:0000256" key="1">
    <source>
        <dbReference type="ARBA" id="ARBA00004651"/>
    </source>
</evidence>
<feature type="transmembrane region" description="Helical" evidence="6">
    <location>
        <begin position="430"/>
        <end position="449"/>
    </location>
</feature>
<dbReference type="InterPro" id="IPR050250">
    <property type="entry name" value="Macrolide_Exporter_MacB"/>
</dbReference>
<feature type="domain" description="MacB-like periplasmic core" evidence="8">
    <location>
        <begin position="20"/>
        <end position="238"/>
    </location>
</feature>
<feature type="transmembrane region" description="Helical" evidence="6">
    <location>
        <begin position="341"/>
        <end position="362"/>
    </location>
</feature>
<dbReference type="AlphaFoldDB" id="A0A7L7LEM4"/>
<keyword evidence="3 6" id="KW-0812">Transmembrane</keyword>
<accession>A0A7L7LEM4</accession>
<evidence type="ECO:0000256" key="5">
    <source>
        <dbReference type="ARBA" id="ARBA00023136"/>
    </source>
</evidence>
<reference evidence="9 10" key="1">
    <citation type="submission" date="2020-08" db="EMBL/GenBank/DDBJ databases">
        <title>Adhaeribacter dokdonensis sp. nov., isolated from the rhizosphere of Elymus tsukushiensis, a plant native to the Dokdo Islands, Republic of Korea.</title>
        <authorList>
            <person name="Ghim S.Y."/>
        </authorList>
    </citation>
    <scope>NUCLEOTIDE SEQUENCE [LARGE SCALE GENOMIC DNA]</scope>
    <source>
        <strain evidence="9 10">KUDC8001</strain>
    </source>
</reference>
<evidence type="ECO:0000256" key="2">
    <source>
        <dbReference type="ARBA" id="ARBA00022475"/>
    </source>
</evidence>
<evidence type="ECO:0000256" key="4">
    <source>
        <dbReference type="ARBA" id="ARBA00022989"/>
    </source>
</evidence>
<evidence type="ECO:0000259" key="8">
    <source>
        <dbReference type="Pfam" id="PF12704"/>
    </source>
</evidence>
<feature type="domain" description="ABC3 transporter permease C-terminal" evidence="7">
    <location>
        <begin position="291"/>
        <end position="405"/>
    </location>
</feature>
<feature type="transmembrane region" description="Helical" evidence="6">
    <location>
        <begin position="732"/>
        <end position="751"/>
    </location>
</feature>
<protein>
    <submittedName>
        <fullName evidence="9">ABC transporter permease</fullName>
    </submittedName>
</protein>
<keyword evidence="5 6" id="KW-0472">Membrane</keyword>
<feature type="transmembrane region" description="Helical" evidence="6">
    <location>
        <begin position="382"/>
        <end position="403"/>
    </location>
</feature>